<evidence type="ECO:0000256" key="3">
    <source>
        <dbReference type="ARBA" id="ARBA00010136"/>
    </source>
</evidence>
<reference evidence="15" key="1">
    <citation type="journal article" date="2019" name="Int. J. Syst. Evol. Microbiol.">
        <title>The Global Catalogue of Microorganisms (GCM) 10K type strain sequencing project: providing services to taxonomists for standard genome sequencing and annotation.</title>
        <authorList>
            <consortium name="The Broad Institute Genomics Platform"/>
            <consortium name="The Broad Institute Genome Sequencing Center for Infectious Disease"/>
            <person name="Wu L."/>
            <person name="Ma J."/>
        </authorList>
    </citation>
    <scope>NUCLEOTIDE SEQUENCE [LARGE SCALE GENOMIC DNA]</scope>
    <source>
        <strain evidence="15">CCUG 60022</strain>
    </source>
</reference>
<accession>A0ABW2Z2V9</accession>
<comment type="cofactor">
    <cofactor evidence="2">
        <name>Zn(2+)</name>
        <dbReference type="ChEBI" id="CHEBI:29105"/>
    </cofactor>
</comment>
<dbReference type="RefSeq" id="WP_386781291.1">
    <property type="nucleotide sequence ID" value="NZ_JBHTIC010000002.1"/>
</dbReference>
<comment type="similarity">
    <text evidence="3">Belongs to the peptidase M1 family.</text>
</comment>
<dbReference type="Pfam" id="PF17900">
    <property type="entry name" value="Peptidase_M1_N"/>
    <property type="match status" value="1"/>
</dbReference>
<evidence type="ECO:0000256" key="5">
    <source>
        <dbReference type="ARBA" id="ARBA00015611"/>
    </source>
</evidence>
<keyword evidence="15" id="KW-1185">Reference proteome</keyword>
<name>A0ABW2Z2V9_9FLAO</name>
<dbReference type="SUPFAM" id="SSF63737">
    <property type="entry name" value="Leukotriene A4 hydrolase N-terminal domain"/>
    <property type="match status" value="1"/>
</dbReference>
<keyword evidence="10" id="KW-0862">Zinc</keyword>
<dbReference type="GO" id="GO:0004177">
    <property type="term" value="F:aminopeptidase activity"/>
    <property type="evidence" value="ECO:0007669"/>
    <property type="project" value="UniProtKB-KW"/>
</dbReference>
<comment type="caution">
    <text evidence="14">The sequence shown here is derived from an EMBL/GenBank/DDBJ whole genome shotgun (WGS) entry which is preliminary data.</text>
</comment>
<keyword evidence="7" id="KW-0645">Protease</keyword>
<sequence>MRLFLKITILFVFITKAGFSQSYKQRLQTLDIKHYNLAIEVNDTTNKIDASMDISIKFKKSLSSFDLDLVAQDSTGLGMKVDSIYQNNVAVNFTQEHNKLTIQPKHIFPNLVYTYKIKYSGIPKDGLIISENLYGNRTFFGDNWPNRAHHWFPCVDHPSDKATIEYTITTPNHYQVIANGTKIDEVTIDEHLKSYHYKTAVPLPTKVMVIGIAEFAIQNTGETYNIPVSTWVYPQTKEEGFSDFFIAKDILTFFIEIIDEYPFEKLANVQSKTRYGGMENAGNIFYYEKSVTGQQKNDELIAHEIAHQWFGNSATEIDWAHVWLSEGFATYFTNLYILKTKGKNAFEEKLKKQRFNIFAYNKKNPSPVINTNTTNYMSLLNINSYQKGAWVLHMLKKEVGEENFWKGIKTYYDFYKYRNATTNDFRDVMKHISGKNLEVFFAQWLEKTGHPILTTNWIHSKNKLRIIIEQQQETPFEFPLDLELIYSDGTSEVKTIQVTNKIEPFIVKTKPTELKEIKLDPNTNLLFELGIQ</sequence>
<dbReference type="Proteomes" id="UP001597032">
    <property type="component" value="Unassembled WGS sequence"/>
</dbReference>
<dbReference type="CDD" id="cd09603">
    <property type="entry name" value="M1_APN_like"/>
    <property type="match status" value="1"/>
</dbReference>
<dbReference type="SUPFAM" id="SSF55486">
    <property type="entry name" value="Metalloproteases ('zincins'), catalytic domain"/>
    <property type="match status" value="1"/>
</dbReference>
<dbReference type="PANTHER" id="PTHR11533">
    <property type="entry name" value="PROTEASE M1 ZINC METALLOPROTEASE"/>
    <property type="match status" value="1"/>
</dbReference>
<dbReference type="Pfam" id="PF01433">
    <property type="entry name" value="Peptidase_M1"/>
    <property type="match status" value="1"/>
</dbReference>
<dbReference type="Gene3D" id="1.10.390.10">
    <property type="entry name" value="Neutral Protease Domain 2"/>
    <property type="match status" value="1"/>
</dbReference>
<evidence type="ECO:0000256" key="11">
    <source>
        <dbReference type="ARBA" id="ARBA00023049"/>
    </source>
</evidence>
<dbReference type="Gene3D" id="2.60.40.1730">
    <property type="entry name" value="tricorn interacting facor f3 domain"/>
    <property type="match status" value="1"/>
</dbReference>
<dbReference type="EC" id="3.4.11.2" evidence="4"/>
<keyword evidence="11" id="KW-0482">Metalloprotease</keyword>
<dbReference type="InterPro" id="IPR045357">
    <property type="entry name" value="Aminopeptidase_N-like_N"/>
</dbReference>
<feature type="domain" description="Aminopeptidase N-like N-terminal" evidence="13">
    <location>
        <begin position="33"/>
        <end position="205"/>
    </location>
</feature>
<dbReference type="InterPro" id="IPR027268">
    <property type="entry name" value="Peptidase_M4/M1_CTD_sf"/>
</dbReference>
<evidence type="ECO:0000313" key="15">
    <source>
        <dbReference type="Proteomes" id="UP001597032"/>
    </source>
</evidence>
<evidence type="ECO:0000313" key="14">
    <source>
        <dbReference type="EMBL" id="MFD0760599.1"/>
    </source>
</evidence>
<dbReference type="EMBL" id="JBHTIC010000002">
    <property type="protein sequence ID" value="MFD0760599.1"/>
    <property type="molecule type" value="Genomic_DNA"/>
</dbReference>
<evidence type="ECO:0000259" key="13">
    <source>
        <dbReference type="Pfam" id="PF17900"/>
    </source>
</evidence>
<dbReference type="InterPro" id="IPR001930">
    <property type="entry name" value="Peptidase_M1"/>
</dbReference>
<dbReference type="PRINTS" id="PR00756">
    <property type="entry name" value="ALADIPTASE"/>
</dbReference>
<dbReference type="InterPro" id="IPR014782">
    <property type="entry name" value="Peptidase_M1_dom"/>
</dbReference>
<feature type="domain" description="Peptidase M1 membrane alanine aminopeptidase" evidence="12">
    <location>
        <begin position="251"/>
        <end position="444"/>
    </location>
</feature>
<evidence type="ECO:0000259" key="12">
    <source>
        <dbReference type="Pfam" id="PF01433"/>
    </source>
</evidence>
<keyword evidence="6 14" id="KW-0031">Aminopeptidase</keyword>
<dbReference type="PANTHER" id="PTHR11533:SF174">
    <property type="entry name" value="PUROMYCIN-SENSITIVE AMINOPEPTIDASE-RELATED"/>
    <property type="match status" value="1"/>
</dbReference>
<gene>
    <name evidence="14" type="ORF">ACFQZW_00735</name>
</gene>
<comment type="catalytic activity">
    <reaction evidence="1">
        <text>Release of an N-terminal amino acid, Xaa-|-Yaa- from a peptide, amide or arylamide. Xaa is preferably Ala, but may be most amino acids including Pro (slow action). When a terminal hydrophobic residue is followed by a prolyl residue, the two may be released as an intact Xaa-Pro dipeptide.</text>
        <dbReference type="EC" id="3.4.11.2"/>
    </reaction>
</comment>
<evidence type="ECO:0000256" key="9">
    <source>
        <dbReference type="ARBA" id="ARBA00022801"/>
    </source>
</evidence>
<evidence type="ECO:0000256" key="10">
    <source>
        <dbReference type="ARBA" id="ARBA00022833"/>
    </source>
</evidence>
<evidence type="ECO:0000256" key="2">
    <source>
        <dbReference type="ARBA" id="ARBA00001947"/>
    </source>
</evidence>
<evidence type="ECO:0000256" key="1">
    <source>
        <dbReference type="ARBA" id="ARBA00000098"/>
    </source>
</evidence>
<evidence type="ECO:0000256" key="8">
    <source>
        <dbReference type="ARBA" id="ARBA00022723"/>
    </source>
</evidence>
<evidence type="ECO:0000256" key="4">
    <source>
        <dbReference type="ARBA" id="ARBA00012564"/>
    </source>
</evidence>
<dbReference type="InterPro" id="IPR042097">
    <property type="entry name" value="Aminopeptidase_N-like_N_sf"/>
</dbReference>
<keyword evidence="8" id="KW-0479">Metal-binding</keyword>
<keyword evidence="9 14" id="KW-0378">Hydrolase</keyword>
<protein>
    <recommendedName>
        <fullName evidence="5">Aminopeptidase N</fullName>
        <ecNumber evidence="4">3.4.11.2</ecNumber>
    </recommendedName>
</protein>
<organism evidence="14 15">
    <name type="scientific">Lutibacter aestuarii</name>
    <dbReference type="NCBI Taxonomy" id="861111"/>
    <lineage>
        <taxon>Bacteria</taxon>
        <taxon>Pseudomonadati</taxon>
        <taxon>Bacteroidota</taxon>
        <taxon>Flavobacteriia</taxon>
        <taxon>Flavobacteriales</taxon>
        <taxon>Flavobacteriaceae</taxon>
        <taxon>Lutibacter</taxon>
    </lineage>
</organism>
<proteinExistence type="inferred from homology"/>
<evidence type="ECO:0000256" key="6">
    <source>
        <dbReference type="ARBA" id="ARBA00022438"/>
    </source>
</evidence>
<dbReference type="InterPro" id="IPR050344">
    <property type="entry name" value="Peptidase_M1_aminopeptidases"/>
</dbReference>
<evidence type="ECO:0000256" key="7">
    <source>
        <dbReference type="ARBA" id="ARBA00022670"/>
    </source>
</evidence>